<dbReference type="EMBL" id="JAAAUQ010000002">
    <property type="protein sequence ID" value="KAF9157072.1"/>
    <property type="molecule type" value="Genomic_DNA"/>
</dbReference>
<protein>
    <submittedName>
        <fullName evidence="2">Uncharacterized protein</fullName>
    </submittedName>
</protein>
<gene>
    <name evidence="2" type="ORF">BG015_004148</name>
</gene>
<feature type="region of interest" description="Disordered" evidence="1">
    <location>
        <begin position="744"/>
        <end position="770"/>
    </location>
</feature>
<name>A0A9P5S7K8_9FUNG</name>
<evidence type="ECO:0000313" key="3">
    <source>
        <dbReference type="Proteomes" id="UP000748756"/>
    </source>
</evidence>
<feature type="compositionally biased region" description="Polar residues" evidence="1">
    <location>
        <begin position="221"/>
        <end position="233"/>
    </location>
</feature>
<sequence>MTYVELHENLEFESDDGDVYQEEQEVSTSPSPTANPTPSSSPASASASPSPLPVILHPRRVTRSSAPKDKKVEAATTPKTPETPRTSITRARVVKSQAAVVVRGDQSEGDIESVGNTKSEADLELFKTPTRKKPRPRTKRAASGGRKPPPVGGEVESERDVKPVKIPAPKKPRAKSKGRGAGDQSEGAAESEADAKPVKTPKPRRSRAETEGLGAAASGRAKTTATLKKSSASRPKKIMKEIAAAATTLMIASIQDNDDGGEPFVGLSSKVSYPLDYPMDGIEMYRSAAVLQTLNRDYEMMAMSQQERNGGEYQYRLLHDTMSRSSTVLTVAPTLDDTGKIGQGTVRTTHIKSVFSPTIKEGPRTSERVEPTVPVDRHLIRSSVLDEMSLFSLSVKAEPHVPEPLGSRSIISAPDSRLIHLQKPSSPITVSRSVDLKLDLSTMQPWEKTIVPMRTASKPSFLARIDNPPSAATTPSAATLLVPPETVDDVAMIVEKAYDDASQYLLGAMKFTKRALEDQANAIQFHAVALKAFGQGMTMTESQCHTLFPQEQFADLAVRSALFPLPRFQALSASTVTPLSVTLAPVAQSSITIQDESMLINVSPSRQSGNGSTRTRSSSYSSYLLSSRPLSPAPVFPPSMPSRSTMRVPIPIRRNIESAVPWLSSSDFANNSVQPPIFAHNQQGYAITTPLTRSSPSVQASEPLGAPYIATSFSAMMSAENQHNSLHALNEARRKALYDHFQRRRDEGATQSDARGQQRDLTPSQQQGSRLAMSTLAIFKVQPEYYNHQQHNRQHNQQHNHEVNMGHLKATTVIGEETRVKDEEAAPMRVQLTSSRWTSIKE</sequence>
<feature type="compositionally biased region" description="Low complexity" evidence="1">
    <location>
        <begin position="27"/>
        <end position="49"/>
    </location>
</feature>
<feature type="compositionally biased region" description="Basic residues" evidence="1">
    <location>
        <begin position="129"/>
        <end position="140"/>
    </location>
</feature>
<feature type="region of interest" description="Disordered" evidence="1">
    <location>
        <begin position="1"/>
        <end position="234"/>
    </location>
</feature>
<proteinExistence type="predicted"/>
<evidence type="ECO:0000256" key="1">
    <source>
        <dbReference type="SAM" id="MobiDB-lite"/>
    </source>
</evidence>
<feature type="compositionally biased region" description="Acidic residues" evidence="1">
    <location>
        <begin position="11"/>
        <end position="25"/>
    </location>
</feature>
<comment type="caution">
    <text evidence="2">The sequence shown here is derived from an EMBL/GenBank/DDBJ whole genome shotgun (WGS) entry which is preliminary data.</text>
</comment>
<feature type="compositionally biased region" description="Low complexity" evidence="1">
    <location>
        <begin position="76"/>
        <end position="86"/>
    </location>
</feature>
<reference evidence="2" key="1">
    <citation type="journal article" date="2020" name="Fungal Divers.">
        <title>Resolving the Mortierellaceae phylogeny through synthesis of multi-gene phylogenetics and phylogenomics.</title>
        <authorList>
            <person name="Vandepol N."/>
            <person name="Liber J."/>
            <person name="Desiro A."/>
            <person name="Na H."/>
            <person name="Kennedy M."/>
            <person name="Barry K."/>
            <person name="Grigoriev I.V."/>
            <person name="Miller A.N."/>
            <person name="O'Donnell K."/>
            <person name="Stajich J.E."/>
            <person name="Bonito G."/>
        </authorList>
    </citation>
    <scope>NUCLEOTIDE SEQUENCE</scope>
    <source>
        <strain evidence="2">NRRL 6426</strain>
    </source>
</reference>
<organism evidence="2 3">
    <name type="scientific">Linnemannia schmuckeri</name>
    <dbReference type="NCBI Taxonomy" id="64567"/>
    <lineage>
        <taxon>Eukaryota</taxon>
        <taxon>Fungi</taxon>
        <taxon>Fungi incertae sedis</taxon>
        <taxon>Mucoromycota</taxon>
        <taxon>Mortierellomycotina</taxon>
        <taxon>Mortierellomycetes</taxon>
        <taxon>Mortierellales</taxon>
        <taxon>Mortierellaceae</taxon>
        <taxon>Linnemannia</taxon>
    </lineage>
</organism>
<dbReference type="AlphaFoldDB" id="A0A9P5S7K8"/>
<feature type="compositionally biased region" description="Polar residues" evidence="1">
    <location>
        <begin position="749"/>
        <end position="769"/>
    </location>
</feature>
<feature type="compositionally biased region" description="Basic and acidic residues" evidence="1">
    <location>
        <begin position="1"/>
        <end position="10"/>
    </location>
</feature>
<dbReference type="Proteomes" id="UP000748756">
    <property type="component" value="Unassembled WGS sequence"/>
</dbReference>
<accession>A0A9P5S7K8</accession>
<evidence type="ECO:0000313" key="2">
    <source>
        <dbReference type="EMBL" id="KAF9157072.1"/>
    </source>
</evidence>
<keyword evidence="3" id="KW-1185">Reference proteome</keyword>
<feature type="compositionally biased region" description="Basic residues" evidence="1">
    <location>
        <begin position="168"/>
        <end position="178"/>
    </location>
</feature>
<dbReference type="OrthoDB" id="2442537at2759"/>